<evidence type="ECO:0000313" key="1">
    <source>
        <dbReference type="EMBL" id="CAD6268499.1"/>
    </source>
</evidence>
<accession>A0A811RF65</accession>
<protein>
    <submittedName>
        <fullName evidence="1">Uncharacterized protein</fullName>
    </submittedName>
</protein>
<dbReference type="Proteomes" id="UP000604825">
    <property type="component" value="Unassembled WGS sequence"/>
</dbReference>
<reference evidence="1" key="1">
    <citation type="submission" date="2020-10" db="EMBL/GenBank/DDBJ databases">
        <authorList>
            <person name="Han B."/>
            <person name="Lu T."/>
            <person name="Zhao Q."/>
            <person name="Huang X."/>
            <person name="Zhao Y."/>
        </authorList>
    </citation>
    <scope>NUCLEOTIDE SEQUENCE</scope>
</reference>
<proteinExistence type="predicted"/>
<sequence length="270" mass="30981">MLLGPVLQSPELLQPVLKLEPPVFLKMLVFLEELLQSVLKLEPPVFLKMLVFLKLVLLKLVLFPLVHGGQRHLLVKENFHFVGAAMGQSSMSPIDLGARRTPSPAQKTDDLVDDVDVEETETINVDENFRTDRRLNWSVDEDKRLCCYWSCCRQVFLALVLLQQCSLNYFLHENYLYKLASRRMIFSDEVLKLTHFNFCFFGAPAIVGDNTPSDGVPKQQEVMQHLCQPLCILLVFSMRMNNPMDSDSLQEQLLSGDRRKAVAMRQHLFS</sequence>
<comment type="caution">
    <text evidence="1">The sequence shown here is derived from an EMBL/GenBank/DDBJ whole genome shotgun (WGS) entry which is preliminary data.</text>
</comment>
<keyword evidence="2" id="KW-1185">Reference proteome</keyword>
<evidence type="ECO:0000313" key="2">
    <source>
        <dbReference type="Proteomes" id="UP000604825"/>
    </source>
</evidence>
<gene>
    <name evidence="1" type="ORF">NCGR_LOCUS51804</name>
</gene>
<name>A0A811RF65_9POAL</name>
<dbReference type="AlphaFoldDB" id="A0A811RF65"/>
<organism evidence="1 2">
    <name type="scientific">Miscanthus lutarioriparius</name>
    <dbReference type="NCBI Taxonomy" id="422564"/>
    <lineage>
        <taxon>Eukaryota</taxon>
        <taxon>Viridiplantae</taxon>
        <taxon>Streptophyta</taxon>
        <taxon>Embryophyta</taxon>
        <taxon>Tracheophyta</taxon>
        <taxon>Spermatophyta</taxon>
        <taxon>Magnoliopsida</taxon>
        <taxon>Liliopsida</taxon>
        <taxon>Poales</taxon>
        <taxon>Poaceae</taxon>
        <taxon>PACMAD clade</taxon>
        <taxon>Panicoideae</taxon>
        <taxon>Andropogonodae</taxon>
        <taxon>Andropogoneae</taxon>
        <taxon>Saccharinae</taxon>
        <taxon>Miscanthus</taxon>
    </lineage>
</organism>
<dbReference type="EMBL" id="CAJGYO010000014">
    <property type="protein sequence ID" value="CAD6268499.1"/>
    <property type="molecule type" value="Genomic_DNA"/>
</dbReference>